<keyword evidence="12" id="KW-1185">Reference proteome</keyword>
<keyword evidence="3" id="KW-0808">Transferase</keyword>
<dbReference type="Gene3D" id="3.30.565.10">
    <property type="entry name" value="Histidine kinase-like ATPase, C-terminal domain"/>
    <property type="match status" value="1"/>
</dbReference>
<evidence type="ECO:0000256" key="6">
    <source>
        <dbReference type="ARBA" id="ARBA00022989"/>
    </source>
</evidence>
<evidence type="ECO:0000256" key="8">
    <source>
        <dbReference type="ARBA" id="ARBA00023136"/>
    </source>
</evidence>
<dbReference type="Pfam" id="PF07730">
    <property type="entry name" value="HisKA_3"/>
    <property type="match status" value="1"/>
</dbReference>
<dbReference type="Gene3D" id="3.30.450.20">
    <property type="entry name" value="PAS domain"/>
    <property type="match status" value="1"/>
</dbReference>
<evidence type="ECO:0000256" key="1">
    <source>
        <dbReference type="ARBA" id="ARBA00004651"/>
    </source>
</evidence>
<evidence type="ECO:0000256" key="4">
    <source>
        <dbReference type="ARBA" id="ARBA00022692"/>
    </source>
</evidence>
<evidence type="ECO:0000256" key="2">
    <source>
        <dbReference type="ARBA" id="ARBA00022475"/>
    </source>
</evidence>
<dbReference type="InterPro" id="IPR050482">
    <property type="entry name" value="Sensor_HK_TwoCompSys"/>
</dbReference>
<dbReference type="PANTHER" id="PTHR24421">
    <property type="entry name" value="NITRATE/NITRITE SENSOR PROTEIN NARX-RELATED"/>
    <property type="match status" value="1"/>
</dbReference>
<sequence>MPLKAKILLVSILPLILLSIAISWVYQQQAKTLSHQQAEIFEETLITDKHKSLENYVTLAMNSIDPILEELELGLEKSIAEYKIKDTLRGLVYDSDGYFFVYDQNGVNLVHATQPELEGQNLIDFQDETGQYVIQELLQVANNGGGFHRYIWKKPTVKSERHKLSYVVIIPELNWMMGTGLYVDNIAADVTIMEEKVSANVRSSFLAATFLLLITLALVVVIVIVVNTHTAQLADKRLQELANRFITFQVIQRRGFSRELHDGINQLLVSTKLWLNIAEKKWGEPDSVEHLEKAENQLNTAIQEVRRISKNLRPIMLDDLGLESAIHELLDELEEQSDVNVNRKIQLPKQRLPDAVEMTVYRVIQEAITNIRKHAKATTLTISIKSYTNNLQLKLCDNGCGFSTKRQNQGIGIINMRERVELLGGKFTLASKTDGGTVLKAVFELNPKPVADESTLSSEVINI</sequence>
<dbReference type="Gene3D" id="1.20.5.1930">
    <property type="match status" value="1"/>
</dbReference>
<name>A0ABQ0A7A4_9GAMM</name>
<keyword evidence="2" id="KW-1003">Cell membrane</keyword>
<dbReference type="InterPro" id="IPR036890">
    <property type="entry name" value="HATPase_C_sf"/>
</dbReference>
<feature type="domain" description="Histidine kinase" evidence="10">
    <location>
        <begin position="255"/>
        <end position="447"/>
    </location>
</feature>
<accession>A0ABQ0A7A4</accession>
<evidence type="ECO:0000256" key="9">
    <source>
        <dbReference type="SAM" id="Phobius"/>
    </source>
</evidence>
<evidence type="ECO:0000256" key="5">
    <source>
        <dbReference type="ARBA" id="ARBA00022777"/>
    </source>
</evidence>
<evidence type="ECO:0000313" key="12">
    <source>
        <dbReference type="Proteomes" id="UP001465153"/>
    </source>
</evidence>
<feature type="transmembrane region" description="Helical" evidence="9">
    <location>
        <begin position="205"/>
        <end position="227"/>
    </location>
</feature>
<organism evidence="11 12">
    <name type="scientific">Sessilibacter corallicola</name>
    <dbReference type="NCBI Taxonomy" id="2904075"/>
    <lineage>
        <taxon>Bacteria</taxon>
        <taxon>Pseudomonadati</taxon>
        <taxon>Pseudomonadota</taxon>
        <taxon>Gammaproteobacteria</taxon>
        <taxon>Cellvibrionales</taxon>
        <taxon>Cellvibrionaceae</taxon>
        <taxon>Sessilibacter</taxon>
    </lineage>
</organism>
<dbReference type="PROSITE" id="PS50109">
    <property type="entry name" value="HIS_KIN"/>
    <property type="match status" value="1"/>
</dbReference>
<dbReference type="RefSeq" id="WP_353302097.1">
    <property type="nucleotide sequence ID" value="NZ_BAABWN010000003.1"/>
</dbReference>
<keyword evidence="4 9" id="KW-0812">Transmembrane</keyword>
<dbReference type="SMART" id="SM01049">
    <property type="entry name" value="Cache_2"/>
    <property type="match status" value="1"/>
</dbReference>
<reference evidence="11 12" key="1">
    <citation type="submission" date="2024-04" db="EMBL/GenBank/DDBJ databases">
        <title>Draft genome sequence of Sessilibacter corallicola NBRC 116591.</title>
        <authorList>
            <person name="Miyakawa T."/>
            <person name="Kusuya Y."/>
            <person name="Miura T."/>
        </authorList>
    </citation>
    <scope>NUCLEOTIDE SEQUENCE [LARGE SCALE GENOMIC DNA]</scope>
    <source>
        <strain evidence="11 12">KU-00831-HH</strain>
    </source>
</reference>
<dbReference type="Pfam" id="PF02518">
    <property type="entry name" value="HATPase_c"/>
    <property type="match status" value="1"/>
</dbReference>
<comment type="caution">
    <text evidence="11">The sequence shown here is derived from an EMBL/GenBank/DDBJ whole genome shotgun (WGS) entry which is preliminary data.</text>
</comment>
<dbReference type="InterPro" id="IPR005467">
    <property type="entry name" value="His_kinase_dom"/>
</dbReference>
<dbReference type="CDD" id="cd16917">
    <property type="entry name" value="HATPase_UhpB-NarQ-NarX-like"/>
    <property type="match status" value="1"/>
</dbReference>
<dbReference type="EMBL" id="BAABWN010000003">
    <property type="protein sequence ID" value="GAA6167475.1"/>
    <property type="molecule type" value="Genomic_DNA"/>
</dbReference>
<proteinExistence type="predicted"/>
<evidence type="ECO:0000313" key="11">
    <source>
        <dbReference type="EMBL" id="GAA6167475.1"/>
    </source>
</evidence>
<dbReference type="Pfam" id="PF08269">
    <property type="entry name" value="dCache_2"/>
    <property type="match status" value="1"/>
</dbReference>
<dbReference type="PANTHER" id="PTHR24421:SF59">
    <property type="entry name" value="OXYGEN SENSOR HISTIDINE KINASE NREB"/>
    <property type="match status" value="1"/>
</dbReference>
<dbReference type="InterPro" id="IPR004010">
    <property type="entry name" value="Double_Cache_2"/>
</dbReference>
<evidence type="ECO:0000256" key="7">
    <source>
        <dbReference type="ARBA" id="ARBA00023012"/>
    </source>
</evidence>
<dbReference type="SMART" id="SM00387">
    <property type="entry name" value="HATPase_c"/>
    <property type="match status" value="1"/>
</dbReference>
<keyword evidence="5" id="KW-0418">Kinase</keyword>
<protein>
    <submittedName>
        <fullName evidence="11">Cache domain-containing protein</fullName>
    </submittedName>
</protein>
<dbReference type="InterPro" id="IPR011712">
    <property type="entry name" value="Sig_transdc_His_kin_sub3_dim/P"/>
</dbReference>
<dbReference type="Proteomes" id="UP001465153">
    <property type="component" value="Unassembled WGS sequence"/>
</dbReference>
<dbReference type="InterPro" id="IPR003594">
    <property type="entry name" value="HATPase_dom"/>
</dbReference>
<dbReference type="SUPFAM" id="SSF55874">
    <property type="entry name" value="ATPase domain of HSP90 chaperone/DNA topoisomerase II/histidine kinase"/>
    <property type="match status" value="1"/>
</dbReference>
<dbReference type="InterPro" id="IPR033480">
    <property type="entry name" value="sCache_2"/>
</dbReference>
<keyword evidence="7" id="KW-0902">Two-component regulatory system</keyword>
<evidence type="ECO:0000259" key="10">
    <source>
        <dbReference type="PROSITE" id="PS50109"/>
    </source>
</evidence>
<gene>
    <name evidence="11" type="ORF">NBRC116591_12850</name>
</gene>
<keyword evidence="8 9" id="KW-0472">Membrane</keyword>
<comment type="subcellular location">
    <subcellularLocation>
        <location evidence="1">Cell membrane</location>
        <topology evidence="1">Multi-pass membrane protein</topology>
    </subcellularLocation>
</comment>
<keyword evidence="6 9" id="KW-1133">Transmembrane helix</keyword>
<evidence type="ECO:0000256" key="3">
    <source>
        <dbReference type="ARBA" id="ARBA00022679"/>
    </source>
</evidence>